<evidence type="ECO:0000313" key="2">
    <source>
        <dbReference type="EMBL" id="CRK07611.1"/>
    </source>
</evidence>
<feature type="compositionally biased region" description="Basic residues" evidence="1">
    <location>
        <begin position="9"/>
        <end position="19"/>
    </location>
</feature>
<evidence type="ECO:0000256" key="1">
    <source>
        <dbReference type="SAM" id="MobiDB-lite"/>
    </source>
</evidence>
<evidence type="ECO:0000313" key="3">
    <source>
        <dbReference type="Proteomes" id="UP000045706"/>
    </source>
</evidence>
<dbReference type="Proteomes" id="UP000045706">
    <property type="component" value="Unassembled WGS sequence"/>
</dbReference>
<reference evidence="3" key="1">
    <citation type="submission" date="2015-05" db="EMBL/GenBank/DDBJ databases">
        <authorList>
            <person name="Fogelqvist Johan"/>
        </authorList>
    </citation>
    <scope>NUCLEOTIDE SEQUENCE [LARGE SCALE GENOMIC DNA]</scope>
</reference>
<dbReference type="EMBL" id="CVQI01001200">
    <property type="protein sequence ID" value="CRK07611.1"/>
    <property type="molecule type" value="Genomic_DNA"/>
</dbReference>
<dbReference type="AlphaFoldDB" id="A0A0G4KLB6"/>
<name>A0A0G4KLB6_VERLO</name>
<organism evidence="2 3">
    <name type="scientific">Verticillium longisporum</name>
    <name type="common">Verticillium dahliae var. longisporum</name>
    <dbReference type="NCBI Taxonomy" id="100787"/>
    <lineage>
        <taxon>Eukaryota</taxon>
        <taxon>Fungi</taxon>
        <taxon>Dikarya</taxon>
        <taxon>Ascomycota</taxon>
        <taxon>Pezizomycotina</taxon>
        <taxon>Sordariomycetes</taxon>
        <taxon>Hypocreomycetidae</taxon>
        <taxon>Glomerellales</taxon>
        <taxon>Plectosphaerellaceae</taxon>
        <taxon>Verticillium</taxon>
    </lineage>
</organism>
<feature type="region of interest" description="Disordered" evidence="1">
    <location>
        <begin position="1"/>
        <end position="22"/>
    </location>
</feature>
<feature type="non-terminal residue" evidence="2">
    <location>
        <position position="1"/>
    </location>
</feature>
<gene>
    <name evidence="2" type="ORF">BN1723_020930</name>
</gene>
<accession>A0A0G4KLB6</accession>
<sequence>PRDGPVRLRVSRQPRHLRLRRSDRPQSRCLLLSARSPERHLGCCRPWVRRHAQFPDSHALPR</sequence>
<proteinExistence type="predicted"/>
<protein>
    <submittedName>
        <fullName evidence="2">Uncharacterized protein</fullName>
    </submittedName>
</protein>